<evidence type="ECO:0000313" key="1">
    <source>
        <dbReference type="EMBL" id="KAJ8038232.1"/>
    </source>
</evidence>
<dbReference type="EMBL" id="JAIZAY010000007">
    <property type="protein sequence ID" value="KAJ8038232.1"/>
    <property type="molecule type" value="Genomic_DNA"/>
</dbReference>
<reference evidence="1" key="1">
    <citation type="submission" date="2021-10" db="EMBL/GenBank/DDBJ databases">
        <title>Tropical sea cucumber genome reveals ecological adaptation and Cuvierian tubules defense mechanism.</title>
        <authorList>
            <person name="Chen T."/>
        </authorList>
    </citation>
    <scope>NUCLEOTIDE SEQUENCE</scope>
    <source>
        <strain evidence="1">Nanhai2018</strain>
        <tissue evidence="1">Muscle</tissue>
    </source>
</reference>
<gene>
    <name evidence="1" type="ORF">HOLleu_15593</name>
</gene>
<dbReference type="AlphaFoldDB" id="A0A9Q1H786"/>
<name>A0A9Q1H786_HOLLE</name>
<comment type="caution">
    <text evidence="1">The sequence shown here is derived from an EMBL/GenBank/DDBJ whole genome shotgun (WGS) entry which is preliminary data.</text>
</comment>
<proteinExistence type="predicted"/>
<evidence type="ECO:0000313" key="2">
    <source>
        <dbReference type="Proteomes" id="UP001152320"/>
    </source>
</evidence>
<accession>A0A9Q1H786</accession>
<keyword evidence="2" id="KW-1185">Reference proteome</keyword>
<protein>
    <submittedName>
        <fullName evidence="1">Uncharacterized protein</fullName>
    </submittedName>
</protein>
<dbReference type="Proteomes" id="UP001152320">
    <property type="component" value="Chromosome 7"/>
</dbReference>
<organism evidence="1 2">
    <name type="scientific">Holothuria leucospilota</name>
    <name type="common">Black long sea cucumber</name>
    <name type="synonym">Mertensiothuria leucospilota</name>
    <dbReference type="NCBI Taxonomy" id="206669"/>
    <lineage>
        <taxon>Eukaryota</taxon>
        <taxon>Metazoa</taxon>
        <taxon>Echinodermata</taxon>
        <taxon>Eleutherozoa</taxon>
        <taxon>Echinozoa</taxon>
        <taxon>Holothuroidea</taxon>
        <taxon>Aspidochirotacea</taxon>
        <taxon>Aspidochirotida</taxon>
        <taxon>Holothuriidae</taxon>
        <taxon>Holothuria</taxon>
    </lineage>
</organism>
<sequence length="65" mass="7506">MELWRILTKTTKGCLNPIMVISGLQFAKMVIHYEGRRKHGVYLVLGSMRFLHVKSVSSDQLLLFN</sequence>